<protein>
    <submittedName>
        <fullName evidence="1">Uncharacterized protein</fullName>
    </submittedName>
</protein>
<organism evidence="1 2">
    <name type="scientific">Mola mola</name>
    <name type="common">Ocean sunfish</name>
    <name type="synonym">Tetraodon mola</name>
    <dbReference type="NCBI Taxonomy" id="94237"/>
    <lineage>
        <taxon>Eukaryota</taxon>
        <taxon>Metazoa</taxon>
        <taxon>Chordata</taxon>
        <taxon>Craniata</taxon>
        <taxon>Vertebrata</taxon>
        <taxon>Euteleostomi</taxon>
        <taxon>Actinopterygii</taxon>
        <taxon>Neopterygii</taxon>
        <taxon>Teleostei</taxon>
        <taxon>Neoteleostei</taxon>
        <taxon>Acanthomorphata</taxon>
        <taxon>Eupercaria</taxon>
        <taxon>Tetraodontiformes</taxon>
        <taxon>Molidae</taxon>
        <taxon>Mola</taxon>
    </lineage>
</organism>
<dbReference type="Proteomes" id="UP000261620">
    <property type="component" value="Unplaced"/>
</dbReference>
<name>A0A3Q4BRW2_MOLML</name>
<reference evidence="1" key="2">
    <citation type="submission" date="2025-09" db="UniProtKB">
        <authorList>
            <consortium name="Ensembl"/>
        </authorList>
    </citation>
    <scope>IDENTIFICATION</scope>
</reference>
<accession>A0A3Q4BRW2</accession>
<evidence type="ECO:0000313" key="2">
    <source>
        <dbReference type="Proteomes" id="UP000261620"/>
    </source>
</evidence>
<dbReference type="AlphaFoldDB" id="A0A3Q4BRW2"/>
<reference evidence="1" key="1">
    <citation type="submission" date="2025-08" db="UniProtKB">
        <authorList>
            <consortium name="Ensembl"/>
        </authorList>
    </citation>
    <scope>IDENTIFICATION</scope>
</reference>
<keyword evidence="2" id="KW-1185">Reference proteome</keyword>
<sequence>MASCLLGLSSALPITERISSTSLSINFLASSPLSESSMLYTITRPRCCILGHWVEEKTRNQMYLLFF</sequence>
<proteinExistence type="predicted"/>
<evidence type="ECO:0000313" key="1">
    <source>
        <dbReference type="Ensembl" id="ENSMMOP00000023982.1"/>
    </source>
</evidence>
<dbReference type="Ensembl" id="ENSMMOT00000024381.1">
    <property type="protein sequence ID" value="ENSMMOP00000023982.1"/>
    <property type="gene ID" value="ENSMMOG00000018253.1"/>
</dbReference>